<feature type="transmembrane region" description="Helical" evidence="1">
    <location>
        <begin position="103"/>
        <end position="122"/>
    </location>
</feature>
<feature type="transmembrane region" description="Helical" evidence="1">
    <location>
        <begin position="14"/>
        <end position="35"/>
    </location>
</feature>
<proteinExistence type="predicted"/>
<evidence type="ECO:0008006" key="4">
    <source>
        <dbReference type="Google" id="ProtNLM"/>
    </source>
</evidence>
<dbReference type="KEGG" id="hsc:HVS_15885"/>
<keyword evidence="3" id="KW-1185">Reference proteome</keyword>
<dbReference type="Gene3D" id="2.40.50.140">
    <property type="entry name" value="Nucleic acid-binding proteins"/>
    <property type="match status" value="1"/>
</dbReference>
<feature type="transmembrane region" description="Helical" evidence="1">
    <location>
        <begin position="128"/>
        <end position="150"/>
    </location>
</feature>
<keyword evidence="1" id="KW-1133">Transmembrane helix</keyword>
<organism evidence="2 3">
    <name type="scientific">Acetivibrio saccincola</name>
    <dbReference type="NCBI Taxonomy" id="1677857"/>
    <lineage>
        <taxon>Bacteria</taxon>
        <taxon>Bacillati</taxon>
        <taxon>Bacillota</taxon>
        <taxon>Clostridia</taxon>
        <taxon>Eubacteriales</taxon>
        <taxon>Oscillospiraceae</taxon>
        <taxon>Acetivibrio</taxon>
    </lineage>
</organism>
<evidence type="ECO:0000256" key="1">
    <source>
        <dbReference type="SAM" id="Phobius"/>
    </source>
</evidence>
<dbReference type="RefSeq" id="WP_101303800.1">
    <property type="nucleotide sequence ID" value="NZ_CP025197.1"/>
</dbReference>
<evidence type="ECO:0000313" key="3">
    <source>
        <dbReference type="Proteomes" id="UP000233534"/>
    </source>
</evidence>
<dbReference type="InterPro" id="IPR012340">
    <property type="entry name" value="NA-bd_OB-fold"/>
</dbReference>
<reference evidence="2 3" key="1">
    <citation type="submission" date="2017-12" db="EMBL/GenBank/DDBJ databases">
        <title>Complete genome sequence of Herbivorax saccincola GGR1, a novel Cellulosome-producing hydrolytic bacterium in a thermophilic biogas plant, established by Illumina and Nanopore MinION sequencing.</title>
        <authorList>
            <person name="Pechtl A."/>
            <person name="Ruckert C."/>
            <person name="Koeck D.E."/>
            <person name="Maus I."/>
            <person name="Winkler A."/>
            <person name="Kalinowski J."/>
            <person name="Puhler A."/>
            <person name="Schwarz W.W."/>
            <person name="Zverlov V.V."/>
            <person name="Schluter A."/>
            <person name="Liebl W."/>
        </authorList>
    </citation>
    <scope>NUCLEOTIDE SEQUENCE [LARGE SCALE GENOMIC DNA]</scope>
    <source>
        <strain evidence="3">SR1</strain>
    </source>
</reference>
<sequence>MAEWWNAIPDFEKFFWFFAIPFTLIFLIQLIMLFIGLGDDAGDIPGDADMFDGSGVLDGSLDAPLKGSGVLDGGDPPDGVDIPDDADDGIFSSVFKVLSIRNIITFFTIFGWAGITFCNIGAGKIITVIASIFLALAVTIVISMLFLTIIRLTESGNVNLQDAVGHIGEVYVPIPANESGIGKVHVTFNGVFREIDAVTPEESLPTGTKVLIIKLRDDDTFVVTKTDMKG</sequence>
<keyword evidence="1" id="KW-0812">Transmembrane</keyword>
<accession>A0A2K9E5N3</accession>
<name>A0A2K9E5N3_9FIRM</name>
<evidence type="ECO:0000313" key="2">
    <source>
        <dbReference type="EMBL" id="AUG59017.1"/>
    </source>
</evidence>
<protein>
    <recommendedName>
        <fullName evidence="4">NfeD-like C-terminal domain-containing protein</fullName>
    </recommendedName>
</protein>
<dbReference type="EMBL" id="CP025197">
    <property type="protein sequence ID" value="AUG59017.1"/>
    <property type="molecule type" value="Genomic_DNA"/>
</dbReference>
<keyword evidence="1" id="KW-0472">Membrane</keyword>
<gene>
    <name evidence="2" type="ORF">HVS_15885</name>
</gene>
<dbReference type="Proteomes" id="UP000233534">
    <property type="component" value="Chromosome"/>
</dbReference>
<dbReference type="AlphaFoldDB" id="A0A2K9E5N3"/>